<evidence type="ECO:0000256" key="6">
    <source>
        <dbReference type="ARBA" id="ARBA00023002"/>
    </source>
</evidence>
<keyword evidence="4" id="KW-0460">Magnesium</keyword>
<reference evidence="11" key="1">
    <citation type="submission" date="2016-12" db="EMBL/GenBank/DDBJ databases">
        <title>Comparative genomic analysis reveals the diversity, evolution, and environmental adaptation strategies of the genus Vibrio.</title>
        <authorList>
            <person name="Lin H."/>
            <person name="Wang X."/>
            <person name="Zhang X.-H."/>
        </authorList>
    </citation>
    <scope>NUCLEOTIDE SEQUENCE [LARGE SCALE GENOMIC DNA]</scope>
    <source>
        <strain evidence="11">QT6D1</strain>
    </source>
</reference>
<dbReference type="GO" id="GO:0046872">
    <property type="term" value="F:metal ion binding"/>
    <property type="evidence" value="ECO:0007669"/>
    <property type="project" value="UniProtKB-KW"/>
</dbReference>
<evidence type="ECO:0000256" key="3">
    <source>
        <dbReference type="ARBA" id="ARBA00022763"/>
    </source>
</evidence>
<evidence type="ECO:0000259" key="9">
    <source>
        <dbReference type="PROSITE" id="PS51471"/>
    </source>
</evidence>
<dbReference type="InterPro" id="IPR037151">
    <property type="entry name" value="AlkB-like_sf"/>
</dbReference>
<dbReference type="Gene3D" id="2.60.120.590">
    <property type="entry name" value="Alpha-ketoglutarate-dependent dioxygenase AlkB-like"/>
    <property type="match status" value="1"/>
</dbReference>
<evidence type="ECO:0000256" key="1">
    <source>
        <dbReference type="ARBA" id="ARBA00001954"/>
    </source>
</evidence>
<keyword evidence="3" id="KW-0227">DNA damage</keyword>
<protein>
    <submittedName>
        <fullName evidence="10">Alpha-ketoglutarate-dependent dioxygenase AlkB</fullName>
    </submittedName>
</protein>
<organism evidence="10 11">
    <name type="scientific">Vibrio mediterranei</name>
    <dbReference type="NCBI Taxonomy" id="689"/>
    <lineage>
        <taxon>Bacteria</taxon>
        <taxon>Pseudomonadati</taxon>
        <taxon>Pseudomonadota</taxon>
        <taxon>Gammaproteobacteria</taxon>
        <taxon>Vibrionales</taxon>
        <taxon>Vibrionaceae</taxon>
        <taxon>Vibrio</taxon>
    </lineage>
</organism>
<evidence type="ECO:0000256" key="8">
    <source>
        <dbReference type="ARBA" id="ARBA00023204"/>
    </source>
</evidence>
<evidence type="ECO:0000256" key="4">
    <source>
        <dbReference type="ARBA" id="ARBA00022842"/>
    </source>
</evidence>
<sequence length="196" mass="22790">MELARGSWTEIPGGKLLWIPDFIDVFESLEWFRLLNSELQWREDKIMMFGKWVTIPRLQAWYGDASYQYSNLTLDPLPWTPHLEDLRRRCEFASKAPFNSVLANLYRTGQDSNGWHSDNEPELGNSPVIASLSFGGTRRFALKHRETKQKITLDLPSGSLLVMAGDTQHHWLHTVPKTARHVEPRINLTFRHIYSK</sequence>
<dbReference type="SUPFAM" id="SSF51197">
    <property type="entry name" value="Clavaminate synthase-like"/>
    <property type="match status" value="1"/>
</dbReference>
<dbReference type="Pfam" id="PF13532">
    <property type="entry name" value="2OG-FeII_Oxy_2"/>
    <property type="match status" value="1"/>
</dbReference>
<accession>A0AAN1FK54</accession>
<feature type="domain" description="Fe2OG dioxygenase" evidence="9">
    <location>
        <begin position="97"/>
        <end position="194"/>
    </location>
</feature>
<dbReference type="Proteomes" id="UP000197092">
    <property type="component" value="Chromosome 2"/>
</dbReference>
<keyword evidence="7" id="KW-0408">Iron</keyword>
<dbReference type="InterPro" id="IPR032854">
    <property type="entry name" value="ALKBH3"/>
</dbReference>
<evidence type="ECO:0000256" key="5">
    <source>
        <dbReference type="ARBA" id="ARBA00022964"/>
    </source>
</evidence>
<comment type="cofactor">
    <cofactor evidence="1">
        <name>Fe(2+)</name>
        <dbReference type="ChEBI" id="CHEBI:29033"/>
    </cofactor>
</comment>
<dbReference type="GO" id="GO:0016705">
    <property type="term" value="F:oxidoreductase activity, acting on paired donors, with incorporation or reduction of molecular oxygen"/>
    <property type="evidence" value="ECO:0007669"/>
    <property type="project" value="UniProtKB-ARBA"/>
</dbReference>
<evidence type="ECO:0000313" key="10">
    <source>
        <dbReference type="EMBL" id="ASI92089.1"/>
    </source>
</evidence>
<dbReference type="GO" id="GO:0051213">
    <property type="term" value="F:dioxygenase activity"/>
    <property type="evidence" value="ECO:0007669"/>
    <property type="project" value="UniProtKB-KW"/>
</dbReference>
<dbReference type="InterPro" id="IPR005123">
    <property type="entry name" value="Oxoglu/Fe-dep_dioxygenase_dom"/>
</dbReference>
<dbReference type="GO" id="GO:0016787">
    <property type="term" value="F:hydrolase activity"/>
    <property type="evidence" value="ECO:0007669"/>
    <property type="project" value="UniProtKB-ARBA"/>
</dbReference>
<dbReference type="GO" id="GO:0006307">
    <property type="term" value="P:DNA alkylation repair"/>
    <property type="evidence" value="ECO:0007669"/>
    <property type="project" value="InterPro"/>
</dbReference>
<name>A0AAN1FK54_9VIBR</name>
<dbReference type="RefSeq" id="WP_088878106.1">
    <property type="nucleotide sequence ID" value="NZ_CP018309.1"/>
</dbReference>
<dbReference type="FunFam" id="2.60.120.590:FF:000004">
    <property type="entry name" value="DNA oxidative demethylase ALKBH2"/>
    <property type="match status" value="1"/>
</dbReference>
<keyword evidence="5 10" id="KW-0223">Dioxygenase</keyword>
<keyword evidence="8" id="KW-0234">DNA repair</keyword>
<dbReference type="AlphaFoldDB" id="A0AAN1FK54"/>
<keyword evidence="6" id="KW-0560">Oxidoreductase</keyword>
<dbReference type="GO" id="GO:0140097">
    <property type="term" value="F:catalytic activity, acting on DNA"/>
    <property type="evidence" value="ECO:0007669"/>
    <property type="project" value="UniProtKB-ARBA"/>
</dbReference>
<dbReference type="GO" id="GO:0032451">
    <property type="term" value="F:demethylase activity"/>
    <property type="evidence" value="ECO:0007669"/>
    <property type="project" value="UniProtKB-ARBA"/>
</dbReference>
<dbReference type="EMBL" id="CP018309">
    <property type="protein sequence ID" value="ASI92089.1"/>
    <property type="molecule type" value="Genomic_DNA"/>
</dbReference>
<evidence type="ECO:0000256" key="7">
    <source>
        <dbReference type="ARBA" id="ARBA00023004"/>
    </source>
</evidence>
<dbReference type="KEGG" id="vsh:BSZ05_19930"/>
<evidence type="ECO:0000313" key="11">
    <source>
        <dbReference type="Proteomes" id="UP000197092"/>
    </source>
</evidence>
<dbReference type="PANTHER" id="PTHR31212">
    <property type="entry name" value="ALPHA-KETOGLUTARATE-DEPENDENT DIOXYGENASE ALKB HOMOLOG 3"/>
    <property type="match status" value="1"/>
</dbReference>
<dbReference type="PROSITE" id="PS51471">
    <property type="entry name" value="FE2OG_OXY"/>
    <property type="match status" value="1"/>
</dbReference>
<keyword evidence="2" id="KW-0479">Metal-binding</keyword>
<proteinExistence type="predicted"/>
<dbReference type="PANTHER" id="PTHR31212:SF4">
    <property type="entry name" value="ALPHA-KETOGLUTARATE-DEPENDENT DIOXYGENASE ALKB HOMOLOG 3"/>
    <property type="match status" value="1"/>
</dbReference>
<gene>
    <name evidence="10" type="ORF">BSZ05_19930</name>
</gene>
<dbReference type="InterPro" id="IPR027450">
    <property type="entry name" value="AlkB-like"/>
</dbReference>
<evidence type="ECO:0000256" key="2">
    <source>
        <dbReference type="ARBA" id="ARBA00022723"/>
    </source>
</evidence>